<dbReference type="Gene3D" id="4.10.910.10">
    <property type="entry name" value="30s ribosomal protein s13, domain 2"/>
    <property type="match status" value="1"/>
</dbReference>
<reference evidence="6" key="1">
    <citation type="journal article" date="2017" name="Genome Biol. Evol.">
        <title>Mitochondrial Genome Evolution and a Novel RNA Editing System in Deep-Branching Heteroloboseids.</title>
        <authorList>
            <person name="Yang J."/>
            <person name="Harding T."/>
            <person name="Kamikawa R."/>
            <person name="Simpson A.G.B."/>
            <person name="Roger A.J."/>
        </authorList>
    </citation>
    <scope>NUCLEOTIDE SEQUENCE</scope>
</reference>
<dbReference type="InterPro" id="IPR010979">
    <property type="entry name" value="Ribosomal_uS13-like_H2TH"/>
</dbReference>
<geneLocation type="mitochondrion" evidence="6"/>
<dbReference type="PIRSF" id="PIRSF002134">
    <property type="entry name" value="Ribosomal_S13"/>
    <property type="match status" value="1"/>
</dbReference>
<evidence type="ECO:0000256" key="5">
    <source>
        <dbReference type="SAM" id="MobiDB-lite"/>
    </source>
</evidence>
<dbReference type="GO" id="GO:0003723">
    <property type="term" value="F:RNA binding"/>
    <property type="evidence" value="ECO:0007669"/>
    <property type="project" value="InterPro"/>
</dbReference>
<protein>
    <submittedName>
        <fullName evidence="6">Ribosomal protein S13</fullName>
    </submittedName>
</protein>
<dbReference type="PROSITE" id="PS50159">
    <property type="entry name" value="RIBOSOMAL_S13_2"/>
    <property type="match status" value="1"/>
</dbReference>
<dbReference type="PROSITE" id="PS00646">
    <property type="entry name" value="RIBOSOMAL_S13_1"/>
    <property type="match status" value="1"/>
</dbReference>
<dbReference type="GO" id="GO:0006412">
    <property type="term" value="P:translation"/>
    <property type="evidence" value="ECO:0007669"/>
    <property type="project" value="InterPro"/>
</dbReference>
<accession>A0A1W5QDH9</accession>
<dbReference type="RefSeq" id="YP_009370726.1">
    <property type="nucleotide sequence ID" value="NC_034794.1"/>
</dbReference>
<dbReference type="SUPFAM" id="SSF46946">
    <property type="entry name" value="S13-like H2TH domain"/>
    <property type="match status" value="1"/>
</dbReference>
<proteinExistence type="inferred from homology"/>
<keyword evidence="6" id="KW-0496">Mitochondrion</keyword>
<evidence type="ECO:0000256" key="2">
    <source>
        <dbReference type="ARBA" id="ARBA00022980"/>
    </source>
</evidence>
<dbReference type="Pfam" id="PF00416">
    <property type="entry name" value="Ribosomal_S13"/>
    <property type="match status" value="1"/>
</dbReference>
<dbReference type="GeneID" id="32888017"/>
<keyword evidence="2 4" id="KW-0689">Ribosomal protein</keyword>
<dbReference type="GO" id="GO:0005840">
    <property type="term" value="C:ribosome"/>
    <property type="evidence" value="ECO:0007669"/>
    <property type="project" value="UniProtKB-KW"/>
</dbReference>
<dbReference type="InterPro" id="IPR001892">
    <property type="entry name" value="Ribosomal_uS13"/>
</dbReference>
<dbReference type="EMBL" id="KY379823">
    <property type="protein sequence ID" value="AQL10432.1"/>
    <property type="molecule type" value="Genomic_DNA"/>
</dbReference>
<sequence length="147" mass="17610">MFRIVNKNIYLKKNSFLTFRQVYGLNNALSSLLSLYSGLRKESSLKTLSFDSIALYHLRWFFRNHELFFENNLKRYEEQQILNLIELRSYKGMRHSLGYPVRGQRTHTNAKTKRKKHVKKSTNTKSSYLKAKGMRRFLKKKARKGRK</sequence>
<organism evidence="6">
    <name type="scientific">Eukaryota sp. BB2</name>
    <dbReference type="NCBI Taxonomy" id="1949062"/>
    <lineage>
        <taxon>Eukaryota</taxon>
    </lineage>
</organism>
<dbReference type="AlphaFoldDB" id="A0A1W5QDH9"/>
<evidence type="ECO:0000313" key="6">
    <source>
        <dbReference type="EMBL" id="AQL10432.1"/>
    </source>
</evidence>
<gene>
    <name evidence="6" type="primary">rps13</name>
</gene>
<dbReference type="GO" id="GO:1990904">
    <property type="term" value="C:ribonucleoprotein complex"/>
    <property type="evidence" value="ECO:0007669"/>
    <property type="project" value="UniProtKB-KW"/>
</dbReference>
<dbReference type="GO" id="GO:0003735">
    <property type="term" value="F:structural constituent of ribosome"/>
    <property type="evidence" value="ECO:0007669"/>
    <property type="project" value="InterPro"/>
</dbReference>
<evidence type="ECO:0000256" key="4">
    <source>
        <dbReference type="RuleBase" id="RU003830"/>
    </source>
</evidence>
<keyword evidence="3 4" id="KW-0687">Ribonucleoprotein</keyword>
<evidence type="ECO:0000256" key="3">
    <source>
        <dbReference type="ARBA" id="ARBA00023274"/>
    </source>
</evidence>
<comment type="similarity">
    <text evidence="1 4">Belongs to the universal ribosomal protein uS13 family.</text>
</comment>
<feature type="region of interest" description="Disordered" evidence="5">
    <location>
        <begin position="98"/>
        <end position="126"/>
    </location>
</feature>
<dbReference type="InterPro" id="IPR018269">
    <property type="entry name" value="Ribosomal_uS13_CS"/>
</dbReference>
<dbReference type="InterPro" id="IPR027437">
    <property type="entry name" value="Rbsml_uS13_C"/>
</dbReference>
<feature type="compositionally biased region" description="Basic residues" evidence="5">
    <location>
        <begin position="104"/>
        <end position="122"/>
    </location>
</feature>
<evidence type="ECO:0000256" key="1">
    <source>
        <dbReference type="ARBA" id="ARBA00008080"/>
    </source>
</evidence>
<name>A0A1W5QDH9_9EUKA</name>